<feature type="active site" description="GMP-histidine intermediate" evidence="15">
    <location>
        <position position="61"/>
    </location>
</feature>
<comment type="function">
    <text evidence="4 14">Catalyzes ATP-dependent phosphorylation of adenosylcobinamide and addition of GMP to adenosylcobinamide phosphate.</text>
</comment>
<evidence type="ECO:0000256" key="2">
    <source>
        <dbReference type="ARBA" id="ARBA00000711"/>
    </source>
</evidence>
<dbReference type="STRING" id="1177982.SAMN04489711_111162"/>
<dbReference type="InterPro" id="IPR003203">
    <property type="entry name" value="CobU/CobP"/>
</dbReference>
<feature type="binding site" evidence="16">
    <location>
        <begin position="45"/>
        <end position="47"/>
    </location>
    <ligand>
        <name>GTP</name>
        <dbReference type="ChEBI" id="CHEBI:37565"/>
    </ligand>
</feature>
<name>A0A1I2FRQ7_9BURK</name>
<dbReference type="GO" id="GO:0005525">
    <property type="term" value="F:GTP binding"/>
    <property type="evidence" value="ECO:0007669"/>
    <property type="project" value="UniProtKB-UniRule"/>
</dbReference>
<dbReference type="PIRSF" id="PIRSF006135">
    <property type="entry name" value="CobU"/>
    <property type="match status" value="1"/>
</dbReference>
<evidence type="ECO:0000256" key="1">
    <source>
        <dbReference type="ARBA" id="ARBA00000312"/>
    </source>
</evidence>
<dbReference type="EMBL" id="FONX01000011">
    <property type="protein sequence ID" value="SFF07447.1"/>
    <property type="molecule type" value="Genomic_DNA"/>
</dbReference>
<organism evidence="17 18">
    <name type="scientific">Paracidovorax wautersii</name>
    <dbReference type="NCBI Taxonomy" id="1177982"/>
    <lineage>
        <taxon>Bacteria</taxon>
        <taxon>Pseudomonadati</taxon>
        <taxon>Pseudomonadota</taxon>
        <taxon>Betaproteobacteria</taxon>
        <taxon>Burkholderiales</taxon>
        <taxon>Comamonadaceae</taxon>
        <taxon>Paracidovorax</taxon>
    </lineage>
</organism>
<evidence type="ECO:0000256" key="6">
    <source>
        <dbReference type="ARBA" id="ARBA00005159"/>
    </source>
</evidence>
<evidence type="ECO:0000256" key="8">
    <source>
        <dbReference type="ARBA" id="ARBA00022573"/>
    </source>
</evidence>
<dbReference type="Pfam" id="PF02283">
    <property type="entry name" value="CobU"/>
    <property type="match status" value="1"/>
</dbReference>
<dbReference type="Gene3D" id="3.40.50.300">
    <property type="entry name" value="P-loop containing nucleotide triphosphate hydrolases"/>
    <property type="match status" value="1"/>
</dbReference>
<evidence type="ECO:0000313" key="18">
    <source>
        <dbReference type="Proteomes" id="UP000199119"/>
    </source>
</evidence>
<accession>A0A1I2FRQ7</accession>
<evidence type="ECO:0000256" key="3">
    <source>
        <dbReference type="ARBA" id="ARBA00001522"/>
    </source>
</evidence>
<evidence type="ECO:0000256" key="11">
    <source>
        <dbReference type="ARBA" id="ARBA00022777"/>
    </source>
</evidence>
<comment type="catalytic activity">
    <reaction evidence="1 14">
        <text>adenosylcob(III)inamide + ATP = adenosylcob(III)inamide phosphate + ADP + H(+)</text>
        <dbReference type="Rhea" id="RHEA:15769"/>
        <dbReference type="ChEBI" id="CHEBI:2480"/>
        <dbReference type="ChEBI" id="CHEBI:15378"/>
        <dbReference type="ChEBI" id="CHEBI:30616"/>
        <dbReference type="ChEBI" id="CHEBI:58502"/>
        <dbReference type="ChEBI" id="CHEBI:456216"/>
        <dbReference type="EC" id="2.7.1.156"/>
    </reaction>
</comment>
<evidence type="ECO:0000256" key="9">
    <source>
        <dbReference type="ARBA" id="ARBA00022679"/>
    </source>
</evidence>
<sequence length="199" mass="21502">MTPRTPIARSEFILGGQKSGKSRRAELLARQWLQASPDHRALLIATGQPWDDEMRERIARHQRDRAERVPGLATLEEPRDLAGALARHADARTLIVVDCLTLWVTNWLMPLGADLSDVEVNRALALDFQGQCALFSEAIQGSAGPVVVVGNEIGLGVIPLGREVRAFVDALGGVNQRVAEVCERVTLVVAGVGLCLKGA</sequence>
<evidence type="ECO:0000256" key="13">
    <source>
        <dbReference type="ARBA" id="ARBA00023134"/>
    </source>
</evidence>
<keyword evidence="10 14" id="KW-0547">Nucleotide-binding</keyword>
<protein>
    <recommendedName>
        <fullName evidence="14">Bifunctional adenosylcobalamin biosynthesis protein</fullName>
        <ecNumber evidence="14">2.7.1.156</ecNumber>
        <ecNumber evidence="14">2.7.7.62</ecNumber>
    </recommendedName>
</protein>
<dbReference type="GO" id="GO:0005524">
    <property type="term" value="F:ATP binding"/>
    <property type="evidence" value="ECO:0007669"/>
    <property type="project" value="UniProtKB-UniRule"/>
</dbReference>
<feature type="binding site" evidence="16">
    <location>
        <position position="76"/>
    </location>
    <ligand>
        <name>GTP</name>
        <dbReference type="ChEBI" id="CHEBI:37565"/>
    </ligand>
</feature>
<gene>
    <name evidence="17" type="ORF">SAMN04489711_111162</name>
</gene>
<evidence type="ECO:0000256" key="15">
    <source>
        <dbReference type="PIRSR" id="PIRSR006135-1"/>
    </source>
</evidence>
<feature type="binding site" evidence="16">
    <location>
        <begin position="15"/>
        <end position="22"/>
    </location>
    <ligand>
        <name>GTP</name>
        <dbReference type="ChEBI" id="CHEBI:37565"/>
    </ligand>
</feature>
<dbReference type="EC" id="2.7.7.62" evidence="14"/>
<evidence type="ECO:0000256" key="7">
    <source>
        <dbReference type="ARBA" id="ARBA00007490"/>
    </source>
</evidence>
<keyword evidence="11 14" id="KW-0418">Kinase</keyword>
<evidence type="ECO:0000256" key="14">
    <source>
        <dbReference type="PIRNR" id="PIRNR006135"/>
    </source>
</evidence>
<dbReference type="OrthoDB" id="9788370at2"/>
<evidence type="ECO:0000256" key="5">
    <source>
        <dbReference type="ARBA" id="ARBA00004692"/>
    </source>
</evidence>
<dbReference type="PANTHER" id="PTHR34848">
    <property type="match status" value="1"/>
</dbReference>
<keyword evidence="9 14" id="KW-0808">Transferase</keyword>
<keyword evidence="13 14" id="KW-0342">GTP-binding</keyword>
<evidence type="ECO:0000313" key="17">
    <source>
        <dbReference type="EMBL" id="SFF07447.1"/>
    </source>
</evidence>
<dbReference type="InterPro" id="IPR027417">
    <property type="entry name" value="P-loop_NTPase"/>
</dbReference>
<dbReference type="GO" id="GO:0008820">
    <property type="term" value="F:cobinamide phosphate guanylyltransferase activity"/>
    <property type="evidence" value="ECO:0007669"/>
    <property type="project" value="UniProtKB-UniRule"/>
</dbReference>
<keyword evidence="8 14" id="KW-0169">Cobalamin biosynthesis</keyword>
<dbReference type="SUPFAM" id="SSF52540">
    <property type="entry name" value="P-loop containing nucleoside triphosphate hydrolases"/>
    <property type="match status" value="1"/>
</dbReference>
<comment type="catalytic activity">
    <reaction evidence="2 14">
        <text>adenosylcob(III)inamide phosphate + GTP + H(+) = adenosylcob(III)inamide-GDP + diphosphate</text>
        <dbReference type="Rhea" id="RHEA:22712"/>
        <dbReference type="ChEBI" id="CHEBI:15378"/>
        <dbReference type="ChEBI" id="CHEBI:33019"/>
        <dbReference type="ChEBI" id="CHEBI:37565"/>
        <dbReference type="ChEBI" id="CHEBI:58502"/>
        <dbReference type="ChEBI" id="CHEBI:60487"/>
        <dbReference type="EC" id="2.7.7.62"/>
    </reaction>
</comment>
<evidence type="ECO:0000256" key="10">
    <source>
        <dbReference type="ARBA" id="ARBA00022741"/>
    </source>
</evidence>
<dbReference type="PANTHER" id="PTHR34848:SF1">
    <property type="entry name" value="BIFUNCTIONAL ADENOSYLCOBALAMIN BIOSYNTHESIS PROTEIN COBU"/>
    <property type="match status" value="1"/>
</dbReference>
<reference evidence="18" key="1">
    <citation type="submission" date="2016-10" db="EMBL/GenBank/DDBJ databases">
        <authorList>
            <person name="Varghese N."/>
            <person name="Submissions S."/>
        </authorList>
    </citation>
    <scope>NUCLEOTIDE SEQUENCE [LARGE SCALE GENOMIC DNA]</scope>
    <source>
        <strain evidence="18">DSM 27981</strain>
    </source>
</reference>
<feature type="binding site" evidence="16">
    <location>
        <position position="98"/>
    </location>
    <ligand>
        <name>GTP</name>
        <dbReference type="ChEBI" id="CHEBI:37565"/>
    </ligand>
</feature>
<comment type="similarity">
    <text evidence="7 14">Belongs to the CobU/CobP family.</text>
</comment>
<keyword evidence="17" id="KW-0548">Nucleotidyltransferase</keyword>
<dbReference type="Proteomes" id="UP000199119">
    <property type="component" value="Unassembled WGS sequence"/>
</dbReference>
<keyword evidence="12 14" id="KW-0067">ATP-binding</keyword>
<dbReference type="AlphaFoldDB" id="A0A1I2FRQ7"/>
<comment type="pathway">
    <text evidence="5 14">Cofactor biosynthesis; adenosylcobalamin biosynthesis; adenosylcobalamin from cob(II)yrinate a,c-diamide: step 6/7.</text>
</comment>
<keyword evidence="18" id="KW-1185">Reference proteome</keyword>
<dbReference type="UniPathway" id="UPA00148">
    <property type="reaction ID" value="UER00236"/>
</dbReference>
<evidence type="ECO:0000256" key="4">
    <source>
        <dbReference type="ARBA" id="ARBA00003889"/>
    </source>
</evidence>
<evidence type="ECO:0000256" key="16">
    <source>
        <dbReference type="PIRSR" id="PIRSR006135-2"/>
    </source>
</evidence>
<dbReference type="GO" id="GO:0043752">
    <property type="term" value="F:adenosylcobinamide kinase activity"/>
    <property type="evidence" value="ECO:0007669"/>
    <property type="project" value="UniProtKB-EC"/>
</dbReference>
<evidence type="ECO:0000256" key="12">
    <source>
        <dbReference type="ARBA" id="ARBA00022840"/>
    </source>
</evidence>
<dbReference type="RefSeq" id="WP_092940392.1">
    <property type="nucleotide sequence ID" value="NZ_FONX01000011.1"/>
</dbReference>
<dbReference type="CDD" id="cd00544">
    <property type="entry name" value="CobU"/>
    <property type="match status" value="1"/>
</dbReference>
<dbReference type="GO" id="GO:0009236">
    <property type="term" value="P:cobalamin biosynthetic process"/>
    <property type="evidence" value="ECO:0007669"/>
    <property type="project" value="UniProtKB-UniRule"/>
</dbReference>
<dbReference type="EC" id="2.7.1.156" evidence="14"/>
<comment type="pathway">
    <text evidence="6 14">Cofactor biosynthesis; adenosylcobalamin biosynthesis; adenosylcobalamin from cob(II)yrinate a,c-diamide: step 5/7.</text>
</comment>
<proteinExistence type="inferred from homology"/>
<comment type="catalytic activity">
    <reaction evidence="3">
        <text>adenosylcob(III)inamide + GTP = adenosylcob(III)inamide phosphate + GDP + H(+)</text>
        <dbReference type="Rhea" id="RHEA:15765"/>
        <dbReference type="ChEBI" id="CHEBI:2480"/>
        <dbReference type="ChEBI" id="CHEBI:15378"/>
        <dbReference type="ChEBI" id="CHEBI:37565"/>
        <dbReference type="ChEBI" id="CHEBI:58189"/>
        <dbReference type="ChEBI" id="CHEBI:58502"/>
        <dbReference type="EC" id="2.7.1.156"/>
    </reaction>
</comment>